<evidence type="ECO:0000313" key="6">
    <source>
        <dbReference type="Proteomes" id="UP000580856"/>
    </source>
</evidence>
<keyword evidence="3 5" id="KW-0808">Transferase</keyword>
<dbReference type="InterPro" id="IPR050834">
    <property type="entry name" value="Glycosyltransf_2"/>
</dbReference>
<dbReference type="CDD" id="cd00761">
    <property type="entry name" value="Glyco_tranf_GTA_type"/>
    <property type="match status" value="1"/>
</dbReference>
<dbReference type="GO" id="GO:0016757">
    <property type="term" value="F:glycosyltransferase activity"/>
    <property type="evidence" value="ECO:0007669"/>
    <property type="project" value="UniProtKB-KW"/>
</dbReference>
<dbReference type="RefSeq" id="WP_167940772.1">
    <property type="nucleotide sequence ID" value="NZ_JAATJA010000001.1"/>
</dbReference>
<dbReference type="Proteomes" id="UP000580856">
    <property type="component" value="Unassembled WGS sequence"/>
</dbReference>
<dbReference type="EMBL" id="JAATJA010000001">
    <property type="protein sequence ID" value="NJB67741.1"/>
    <property type="molecule type" value="Genomic_DNA"/>
</dbReference>
<dbReference type="PANTHER" id="PTHR43685:SF5">
    <property type="entry name" value="GLYCOSYLTRANSFERASE EPSE-RELATED"/>
    <property type="match status" value="1"/>
</dbReference>
<feature type="domain" description="Glycosyltransferase 2-like" evidence="4">
    <location>
        <begin position="8"/>
        <end position="141"/>
    </location>
</feature>
<evidence type="ECO:0000259" key="4">
    <source>
        <dbReference type="Pfam" id="PF00535"/>
    </source>
</evidence>
<evidence type="ECO:0000256" key="2">
    <source>
        <dbReference type="ARBA" id="ARBA00022676"/>
    </source>
</evidence>
<dbReference type="InterPro" id="IPR029044">
    <property type="entry name" value="Nucleotide-diphossugar_trans"/>
</dbReference>
<gene>
    <name evidence="5" type="ORF">GGQ74_001381</name>
</gene>
<dbReference type="Pfam" id="PF00535">
    <property type="entry name" value="Glycos_transf_2"/>
    <property type="match status" value="1"/>
</dbReference>
<comment type="caution">
    <text evidence="5">The sequence shown here is derived from an EMBL/GenBank/DDBJ whole genome shotgun (WGS) entry which is preliminary data.</text>
</comment>
<name>A0A846QHR2_9BACT</name>
<evidence type="ECO:0000256" key="1">
    <source>
        <dbReference type="ARBA" id="ARBA00006739"/>
    </source>
</evidence>
<dbReference type="AlphaFoldDB" id="A0A846QHR2"/>
<sequence length="340" mass="37632">MTRHPTVSVVLPAFDAAQSLPACLDSLLAQDMDDFEIIAVDDGSTDDTADILNRHARRDERLHVVNAPHAGVAHAFNTGIAQATGRYIARMDADDVCHPSRLRLQAAHLDANHDTGLVACRVAFGGCRETCAGYAHHVDWTNTLVSAEDIALNRFVDLPFANPAVMFRAELAERLGGARDGDFPEDYDMWLRWLDAGVRMEKLPQTLVTWNDPPTRLTRNDTRYDPEAFYRVKAHYLARWLAAHNPQHPEVYVLGAGRPTRRRADMLLAHGVAIAAYVDVDPKKIGMVIDGRPVIAHEDLPGPGHCFMLSYVANRGARERIARMLAAQGYAIGRDYLPAA</sequence>
<comment type="similarity">
    <text evidence="1">Belongs to the glycosyltransferase 2 family.</text>
</comment>
<evidence type="ECO:0000313" key="5">
    <source>
        <dbReference type="EMBL" id="NJB67741.1"/>
    </source>
</evidence>
<proteinExistence type="inferred from homology"/>
<accession>A0A846QHR2</accession>
<organism evidence="5 6">
    <name type="scientific">Desulfobaculum xiamenense</name>
    <dbReference type="NCBI Taxonomy" id="995050"/>
    <lineage>
        <taxon>Bacteria</taxon>
        <taxon>Pseudomonadati</taxon>
        <taxon>Thermodesulfobacteriota</taxon>
        <taxon>Desulfovibrionia</taxon>
        <taxon>Desulfovibrionales</taxon>
        <taxon>Desulfovibrionaceae</taxon>
        <taxon>Desulfobaculum</taxon>
    </lineage>
</organism>
<dbReference type="SUPFAM" id="SSF53448">
    <property type="entry name" value="Nucleotide-diphospho-sugar transferases"/>
    <property type="match status" value="1"/>
</dbReference>
<evidence type="ECO:0000256" key="3">
    <source>
        <dbReference type="ARBA" id="ARBA00022679"/>
    </source>
</evidence>
<keyword evidence="6" id="KW-1185">Reference proteome</keyword>
<dbReference type="PANTHER" id="PTHR43685">
    <property type="entry name" value="GLYCOSYLTRANSFERASE"/>
    <property type="match status" value="1"/>
</dbReference>
<dbReference type="InterPro" id="IPR001173">
    <property type="entry name" value="Glyco_trans_2-like"/>
</dbReference>
<reference evidence="5 6" key="1">
    <citation type="submission" date="2020-03" db="EMBL/GenBank/DDBJ databases">
        <title>Genomic Encyclopedia of Type Strains, Phase IV (KMG-IV): sequencing the most valuable type-strain genomes for metagenomic binning, comparative biology and taxonomic classification.</title>
        <authorList>
            <person name="Goeker M."/>
        </authorList>
    </citation>
    <scope>NUCLEOTIDE SEQUENCE [LARGE SCALE GENOMIC DNA]</scope>
    <source>
        <strain evidence="5 6">DSM 24233</strain>
    </source>
</reference>
<dbReference type="Gene3D" id="3.90.550.10">
    <property type="entry name" value="Spore Coat Polysaccharide Biosynthesis Protein SpsA, Chain A"/>
    <property type="match status" value="1"/>
</dbReference>
<keyword evidence="2" id="KW-0328">Glycosyltransferase</keyword>
<protein>
    <submittedName>
        <fullName evidence="5">Glycosyltransferase involved in cell wall biosynthesis</fullName>
    </submittedName>
</protein>